<dbReference type="SUPFAM" id="SSF47413">
    <property type="entry name" value="lambda repressor-like DNA-binding domains"/>
    <property type="match status" value="1"/>
</dbReference>
<dbReference type="RefSeq" id="WP_277732805.1">
    <property type="nucleotide sequence ID" value="NZ_CP120733.1"/>
</dbReference>
<protein>
    <submittedName>
        <fullName evidence="2">Helix-turn-helix transcriptional regulator</fullName>
    </submittedName>
</protein>
<dbReference type="InterPro" id="IPR001387">
    <property type="entry name" value="Cro/C1-type_HTH"/>
</dbReference>
<dbReference type="InterPro" id="IPR010982">
    <property type="entry name" value="Lambda_DNA-bd_dom_sf"/>
</dbReference>
<evidence type="ECO:0000259" key="1">
    <source>
        <dbReference type="PROSITE" id="PS50943"/>
    </source>
</evidence>
<dbReference type="Gene3D" id="1.10.260.40">
    <property type="entry name" value="lambda repressor-like DNA-binding domains"/>
    <property type="match status" value="1"/>
</dbReference>
<dbReference type="PROSITE" id="PS50943">
    <property type="entry name" value="HTH_CROC1"/>
    <property type="match status" value="1"/>
</dbReference>
<dbReference type="CDD" id="cd00093">
    <property type="entry name" value="HTH_XRE"/>
    <property type="match status" value="1"/>
</dbReference>
<keyword evidence="3" id="KW-1185">Reference proteome</keyword>
<gene>
    <name evidence="2" type="ORF">P4S50_01820</name>
</gene>
<evidence type="ECO:0000313" key="2">
    <source>
        <dbReference type="EMBL" id="WFD10839.1"/>
    </source>
</evidence>
<dbReference type="SMART" id="SM00530">
    <property type="entry name" value="HTH_XRE"/>
    <property type="match status" value="1"/>
</dbReference>
<dbReference type="Proteomes" id="UP001222800">
    <property type="component" value="Chromosome"/>
</dbReference>
<dbReference type="EMBL" id="CP120733">
    <property type="protein sequence ID" value="WFD10839.1"/>
    <property type="molecule type" value="Genomic_DNA"/>
</dbReference>
<dbReference type="Pfam" id="PF13443">
    <property type="entry name" value="HTH_26"/>
    <property type="match status" value="1"/>
</dbReference>
<evidence type="ECO:0000313" key="3">
    <source>
        <dbReference type="Proteomes" id="UP001222800"/>
    </source>
</evidence>
<proteinExistence type="predicted"/>
<feature type="domain" description="HTH cro/C1-type" evidence="1">
    <location>
        <begin position="9"/>
        <end position="62"/>
    </location>
</feature>
<organism evidence="2 3">
    <name type="scientific">Tepidibacter hydrothermalis</name>
    <dbReference type="NCBI Taxonomy" id="3036126"/>
    <lineage>
        <taxon>Bacteria</taxon>
        <taxon>Bacillati</taxon>
        <taxon>Bacillota</taxon>
        <taxon>Clostridia</taxon>
        <taxon>Peptostreptococcales</taxon>
        <taxon>Peptostreptococcaceae</taxon>
        <taxon>Tepidibacter</taxon>
    </lineage>
</organism>
<sequence>MKLTMGEKLRILLKRKNVTIVELSRRIGTSNQNLANKFKRDNFSTKELEEIAEALGCEFEGYFVDKDGYKL</sequence>
<reference evidence="2 3" key="1">
    <citation type="submission" date="2023-03" db="EMBL/GenBank/DDBJ databases">
        <title>Complete genome sequence of Tepidibacter sp. SWIR-1, isolated from a deep-sea hydrothermal vent.</title>
        <authorList>
            <person name="Li X."/>
        </authorList>
    </citation>
    <scope>NUCLEOTIDE SEQUENCE [LARGE SCALE GENOMIC DNA]</scope>
    <source>
        <strain evidence="2 3">SWIR-1</strain>
    </source>
</reference>
<name>A0ABY8ED28_9FIRM</name>
<accession>A0ABY8ED28</accession>